<dbReference type="PANTHER" id="PTHR43220">
    <property type="match status" value="1"/>
</dbReference>
<keyword evidence="2 6" id="KW-0812">Transmembrane</keyword>
<accession>A0A061S804</accession>
<dbReference type="PANTHER" id="PTHR43220:SF18">
    <property type="entry name" value="TRANSMEMBRANE PROTEIN 41B"/>
    <property type="match status" value="1"/>
</dbReference>
<dbReference type="EMBL" id="GBEZ01003862">
    <property type="protein sequence ID" value="JAC81307.1"/>
    <property type="molecule type" value="Transcribed_RNA"/>
</dbReference>
<evidence type="ECO:0000256" key="5">
    <source>
        <dbReference type="ARBA" id="ARBA00025797"/>
    </source>
</evidence>
<evidence type="ECO:0000256" key="3">
    <source>
        <dbReference type="ARBA" id="ARBA00022989"/>
    </source>
</evidence>
<feature type="transmembrane region" description="Helical" evidence="6">
    <location>
        <begin position="232"/>
        <end position="253"/>
    </location>
</feature>
<evidence type="ECO:0000256" key="6">
    <source>
        <dbReference type="SAM" id="Phobius"/>
    </source>
</evidence>
<evidence type="ECO:0000256" key="1">
    <source>
        <dbReference type="ARBA" id="ARBA00004141"/>
    </source>
</evidence>
<organism evidence="8">
    <name type="scientific">Tetraselmis sp. GSL018</name>
    <dbReference type="NCBI Taxonomy" id="582737"/>
    <lineage>
        <taxon>Eukaryota</taxon>
        <taxon>Viridiplantae</taxon>
        <taxon>Chlorophyta</taxon>
        <taxon>core chlorophytes</taxon>
        <taxon>Chlorodendrophyceae</taxon>
        <taxon>Chlorodendrales</taxon>
        <taxon>Chlorodendraceae</taxon>
        <taxon>Tetraselmis</taxon>
    </lineage>
</organism>
<evidence type="ECO:0000313" key="8">
    <source>
        <dbReference type="EMBL" id="JAC81307.1"/>
    </source>
</evidence>
<name>A0A061S804_9CHLO</name>
<proteinExistence type="inferred from homology"/>
<feature type="transmembrane region" description="Helical" evidence="6">
    <location>
        <begin position="20"/>
        <end position="44"/>
    </location>
</feature>
<gene>
    <name evidence="8" type="ORF">TSPGSL018_8237</name>
</gene>
<dbReference type="GO" id="GO:0016020">
    <property type="term" value="C:membrane"/>
    <property type="evidence" value="ECO:0007669"/>
    <property type="project" value="UniProtKB-SubCell"/>
</dbReference>
<dbReference type="AlphaFoldDB" id="A0A061S804"/>
<protein>
    <submittedName>
        <fullName evidence="8">Transmembrane protein 41b-like</fullName>
    </submittedName>
</protein>
<keyword evidence="3 6" id="KW-1133">Transmembrane helix</keyword>
<feature type="transmembrane region" description="Helical" evidence="6">
    <location>
        <begin position="82"/>
        <end position="114"/>
    </location>
</feature>
<evidence type="ECO:0000256" key="2">
    <source>
        <dbReference type="ARBA" id="ARBA00022692"/>
    </source>
</evidence>
<comment type="subcellular location">
    <subcellularLocation>
        <location evidence="1">Membrane</location>
        <topology evidence="1">Multi-pass membrane protein</topology>
    </subcellularLocation>
</comment>
<dbReference type="GO" id="GO:0000045">
    <property type="term" value="P:autophagosome assembly"/>
    <property type="evidence" value="ECO:0007669"/>
    <property type="project" value="TreeGrafter"/>
</dbReference>
<comment type="similarity">
    <text evidence="5">Belongs to the TMEM41 family.</text>
</comment>
<dbReference type="Pfam" id="PF09335">
    <property type="entry name" value="VTT_dom"/>
    <property type="match status" value="1"/>
</dbReference>
<dbReference type="InterPro" id="IPR032816">
    <property type="entry name" value="VTT_dom"/>
</dbReference>
<evidence type="ECO:0000256" key="4">
    <source>
        <dbReference type="ARBA" id="ARBA00023136"/>
    </source>
</evidence>
<reference evidence="8" key="1">
    <citation type="submission" date="2014-05" db="EMBL/GenBank/DDBJ databases">
        <title>The transcriptome of the halophilic microalga Tetraselmis sp. GSL018 isolated from the Great Salt Lake, Utah.</title>
        <authorList>
            <person name="Jinkerson R.E."/>
            <person name="D'Adamo S."/>
            <person name="Posewitz M.C."/>
        </authorList>
    </citation>
    <scope>NUCLEOTIDE SEQUENCE</scope>
    <source>
        <strain evidence="8">GSL018</strain>
    </source>
</reference>
<sequence>MAELGGKVVSPVTQYILSFRWLKGVSCYAAVFLFSSALCAALLWSLPSSEATFRAPLRLPKSLGELHTLQSRMKAYHESYSLEVLAVLTACQVFLVMFMVPGGIFLTLLVGSIYPFPVAMAYAIGSSVVGASLCYLLSSLFLRDIVHGLFPDRCASFSVRVLRHRRHLTNYLLFLRLTPLLPNWFINIAAPVVGIPYREFFLGSLVGQAPANILTAKAGQTIADLHSLKDLYSFQAIAVISGFAMLSILPVCLKRGDSEHPAEGAQLDTGYKGK</sequence>
<keyword evidence="4 6" id="KW-0472">Membrane</keyword>
<dbReference type="InterPro" id="IPR045014">
    <property type="entry name" value="TM41A/B"/>
</dbReference>
<feature type="domain" description="VTT" evidence="7">
    <location>
        <begin position="101"/>
        <end position="220"/>
    </location>
</feature>
<feature type="transmembrane region" description="Helical" evidence="6">
    <location>
        <begin position="120"/>
        <end position="142"/>
    </location>
</feature>
<evidence type="ECO:0000259" key="7">
    <source>
        <dbReference type="Pfam" id="PF09335"/>
    </source>
</evidence>
<feature type="transmembrane region" description="Helical" evidence="6">
    <location>
        <begin position="173"/>
        <end position="197"/>
    </location>
</feature>